<evidence type="ECO:0000313" key="7">
    <source>
        <dbReference type="Proteomes" id="UP000231567"/>
    </source>
</evidence>
<proteinExistence type="inferred from homology"/>
<evidence type="ECO:0000256" key="5">
    <source>
        <dbReference type="HAMAP-Rule" id="MF_00374"/>
    </source>
</evidence>
<dbReference type="GO" id="GO:1990904">
    <property type="term" value="C:ribonucleoprotein complex"/>
    <property type="evidence" value="ECO:0007669"/>
    <property type="project" value="UniProtKB-KW"/>
</dbReference>
<dbReference type="EMBL" id="PCRM01000033">
    <property type="protein sequence ID" value="PIP21585.1"/>
    <property type="molecule type" value="Genomic_DNA"/>
</dbReference>
<keyword evidence="2 5" id="KW-0689">Ribosomal protein</keyword>
<evidence type="ECO:0000256" key="4">
    <source>
        <dbReference type="ARBA" id="ARBA00035204"/>
    </source>
</evidence>
<evidence type="ECO:0000256" key="2">
    <source>
        <dbReference type="ARBA" id="ARBA00022980"/>
    </source>
</evidence>
<keyword evidence="3 5" id="KW-0687">Ribonucleoprotein</keyword>
<name>A0A2G9YQS6_9BACT</name>
<dbReference type="InterPro" id="IPR036049">
    <property type="entry name" value="Ribosomal_uL29_sf"/>
</dbReference>
<dbReference type="GO" id="GO:0006412">
    <property type="term" value="P:translation"/>
    <property type="evidence" value="ECO:0007669"/>
    <property type="project" value="UniProtKB-UniRule"/>
</dbReference>
<evidence type="ECO:0000256" key="3">
    <source>
        <dbReference type="ARBA" id="ARBA00023274"/>
    </source>
</evidence>
<dbReference type="HAMAP" id="MF_00374">
    <property type="entry name" value="Ribosomal_uL29"/>
    <property type="match status" value="1"/>
</dbReference>
<dbReference type="Proteomes" id="UP000231567">
    <property type="component" value="Unassembled WGS sequence"/>
</dbReference>
<sequence length="73" mass="8485">MKRKAEIAELRAKNIKDLTARIEKNYKELHFLRFSSSVGKQKDLKKARELRKSIARIWSILGETILAEGSKNE</sequence>
<dbReference type="NCBIfam" id="TIGR00012">
    <property type="entry name" value="L29"/>
    <property type="match status" value="1"/>
</dbReference>
<dbReference type="SUPFAM" id="SSF46561">
    <property type="entry name" value="Ribosomal protein L29 (L29p)"/>
    <property type="match status" value="1"/>
</dbReference>
<organism evidence="6 7">
    <name type="scientific">Candidatus Nealsonbacteria bacterium CG23_combo_of_CG06-09_8_20_14_all_40_13</name>
    <dbReference type="NCBI Taxonomy" id="1974724"/>
    <lineage>
        <taxon>Bacteria</taxon>
        <taxon>Candidatus Nealsoniibacteriota</taxon>
    </lineage>
</organism>
<dbReference type="Pfam" id="PF00831">
    <property type="entry name" value="Ribosomal_L29"/>
    <property type="match status" value="1"/>
</dbReference>
<dbReference type="GO" id="GO:0003735">
    <property type="term" value="F:structural constituent of ribosome"/>
    <property type="evidence" value="ECO:0007669"/>
    <property type="project" value="InterPro"/>
</dbReference>
<gene>
    <name evidence="5 6" type="primary">rpmC</name>
    <name evidence="6" type="ORF">COX39_02265</name>
</gene>
<comment type="caution">
    <text evidence="6">The sequence shown here is derived from an EMBL/GenBank/DDBJ whole genome shotgun (WGS) entry which is preliminary data.</text>
</comment>
<dbReference type="Gene3D" id="1.10.287.310">
    <property type="match status" value="1"/>
</dbReference>
<reference evidence="6 7" key="1">
    <citation type="submission" date="2017-09" db="EMBL/GenBank/DDBJ databases">
        <title>Depth-based differentiation of microbial function through sediment-hosted aquifers and enrichment of novel symbionts in the deep terrestrial subsurface.</title>
        <authorList>
            <person name="Probst A.J."/>
            <person name="Ladd B."/>
            <person name="Jarett J.K."/>
            <person name="Geller-Mcgrath D.E."/>
            <person name="Sieber C.M."/>
            <person name="Emerson J.B."/>
            <person name="Anantharaman K."/>
            <person name="Thomas B.C."/>
            <person name="Malmstrom R."/>
            <person name="Stieglmeier M."/>
            <person name="Klingl A."/>
            <person name="Woyke T."/>
            <person name="Ryan C.M."/>
            <person name="Banfield J.F."/>
        </authorList>
    </citation>
    <scope>NUCLEOTIDE SEQUENCE [LARGE SCALE GENOMIC DNA]</scope>
    <source>
        <strain evidence="6">CG23_combo_of_CG06-09_8_20_14_all_40_13</strain>
    </source>
</reference>
<dbReference type="GO" id="GO:0005840">
    <property type="term" value="C:ribosome"/>
    <property type="evidence" value="ECO:0007669"/>
    <property type="project" value="UniProtKB-KW"/>
</dbReference>
<comment type="similarity">
    <text evidence="1 5">Belongs to the universal ribosomal protein uL29 family.</text>
</comment>
<evidence type="ECO:0000256" key="1">
    <source>
        <dbReference type="ARBA" id="ARBA00009254"/>
    </source>
</evidence>
<dbReference type="AlphaFoldDB" id="A0A2G9YQS6"/>
<dbReference type="InterPro" id="IPR001854">
    <property type="entry name" value="Ribosomal_uL29"/>
</dbReference>
<protein>
    <recommendedName>
        <fullName evidence="4 5">Large ribosomal subunit protein uL29</fullName>
    </recommendedName>
</protein>
<evidence type="ECO:0000313" key="6">
    <source>
        <dbReference type="EMBL" id="PIP21585.1"/>
    </source>
</evidence>
<accession>A0A2G9YQS6</accession>